<evidence type="ECO:0000256" key="1">
    <source>
        <dbReference type="SAM" id="MobiDB-lite"/>
    </source>
</evidence>
<protein>
    <submittedName>
        <fullName evidence="2">Uncharacterized protein</fullName>
    </submittedName>
</protein>
<name>A0A0G4FKN5_9ALVE</name>
<dbReference type="PhylomeDB" id="A0A0G4FKN5"/>
<sequence>MLLAILVSQLAQTGVVTGTIAYAALTFIWKAGWISMEATRSRGRAGRTVSYEEAIPHKQILKGVTSTGTPVFKTISSTAGAYPGAPASDPHKKERGWKQERVRRPRWGRQMAGGACPYNGGTTACLEAQGGGDAEQTATAAPEVHPQQMRTIKRVIHQRRGGPGRFLTAFVFLSLFLSQVQQAGL</sequence>
<dbReference type="EMBL" id="CDMZ01000442">
    <property type="protein sequence ID" value="CEM14445.1"/>
    <property type="molecule type" value="Genomic_DNA"/>
</dbReference>
<dbReference type="VEuPathDB" id="CryptoDB:Cvel_17489"/>
<gene>
    <name evidence="2" type="ORF">Cvel_17489</name>
</gene>
<reference evidence="2" key="1">
    <citation type="submission" date="2014-11" db="EMBL/GenBank/DDBJ databases">
        <authorList>
            <person name="Otto D Thomas"/>
            <person name="Naeem Raeece"/>
        </authorList>
    </citation>
    <scope>NUCLEOTIDE SEQUENCE</scope>
</reference>
<proteinExistence type="predicted"/>
<dbReference type="AlphaFoldDB" id="A0A0G4FKN5"/>
<evidence type="ECO:0000313" key="2">
    <source>
        <dbReference type="EMBL" id="CEM14445.1"/>
    </source>
</evidence>
<organism evidence="2">
    <name type="scientific">Chromera velia CCMP2878</name>
    <dbReference type="NCBI Taxonomy" id="1169474"/>
    <lineage>
        <taxon>Eukaryota</taxon>
        <taxon>Sar</taxon>
        <taxon>Alveolata</taxon>
        <taxon>Colpodellida</taxon>
        <taxon>Chromeraceae</taxon>
        <taxon>Chromera</taxon>
    </lineage>
</organism>
<feature type="region of interest" description="Disordered" evidence="1">
    <location>
        <begin position="80"/>
        <end position="99"/>
    </location>
</feature>
<accession>A0A0G4FKN5</accession>
<feature type="compositionally biased region" description="Basic and acidic residues" evidence="1">
    <location>
        <begin position="89"/>
        <end position="99"/>
    </location>
</feature>